<dbReference type="OrthoDB" id="1429646at2759"/>
<feature type="non-terminal residue" evidence="1">
    <location>
        <position position="1"/>
    </location>
</feature>
<gene>
    <name evidence="1" type="ORF">CR513_04853</name>
</gene>
<accession>A0A371I6D2</accession>
<proteinExistence type="predicted"/>
<evidence type="ECO:0000313" key="2">
    <source>
        <dbReference type="Proteomes" id="UP000257109"/>
    </source>
</evidence>
<name>A0A371I6D2_MUCPR</name>
<sequence>MDMVMSMLSNLSLPLSLWMHALKTTMHLLNRVPSKSISKIPFEFRTGRTPKIRIHNPQEKKLDARTIFGYFIGYQENLKVGVLLVVMQGNNEEEEHNNKLMIQNEPIEEEP</sequence>
<dbReference type="Proteomes" id="UP000257109">
    <property type="component" value="Unassembled WGS sequence"/>
</dbReference>
<dbReference type="EMBL" id="QJKJ01000812">
    <property type="protein sequence ID" value="RDY10600.1"/>
    <property type="molecule type" value="Genomic_DNA"/>
</dbReference>
<protein>
    <recommendedName>
        <fullName evidence="3">Copia protein</fullName>
    </recommendedName>
</protein>
<organism evidence="1 2">
    <name type="scientific">Mucuna pruriens</name>
    <name type="common">Velvet bean</name>
    <name type="synonym">Dolichos pruriens</name>
    <dbReference type="NCBI Taxonomy" id="157652"/>
    <lineage>
        <taxon>Eukaryota</taxon>
        <taxon>Viridiplantae</taxon>
        <taxon>Streptophyta</taxon>
        <taxon>Embryophyta</taxon>
        <taxon>Tracheophyta</taxon>
        <taxon>Spermatophyta</taxon>
        <taxon>Magnoliopsida</taxon>
        <taxon>eudicotyledons</taxon>
        <taxon>Gunneridae</taxon>
        <taxon>Pentapetalae</taxon>
        <taxon>rosids</taxon>
        <taxon>fabids</taxon>
        <taxon>Fabales</taxon>
        <taxon>Fabaceae</taxon>
        <taxon>Papilionoideae</taxon>
        <taxon>50 kb inversion clade</taxon>
        <taxon>NPAAA clade</taxon>
        <taxon>indigoferoid/millettioid clade</taxon>
        <taxon>Phaseoleae</taxon>
        <taxon>Mucuna</taxon>
    </lineage>
</organism>
<dbReference type="AlphaFoldDB" id="A0A371I6D2"/>
<evidence type="ECO:0000313" key="1">
    <source>
        <dbReference type="EMBL" id="RDY10600.1"/>
    </source>
</evidence>
<evidence type="ECO:0008006" key="3">
    <source>
        <dbReference type="Google" id="ProtNLM"/>
    </source>
</evidence>
<keyword evidence="2" id="KW-1185">Reference proteome</keyword>
<comment type="caution">
    <text evidence="1">The sequence shown here is derived from an EMBL/GenBank/DDBJ whole genome shotgun (WGS) entry which is preliminary data.</text>
</comment>
<reference evidence="1" key="1">
    <citation type="submission" date="2018-05" db="EMBL/GenBank/DDBJ databases">
        <title>Draft genome of Mucuna pruriens seed.</title>
        <authorList>
            <person name="Nnadi N.E."/>
            <person name="Vos R."/>
            <person name="Hasami M.H."/>
            <person name="Devisetty U.K."/>
            <person name="Aguiy J.C."/>
        </authorList>
    </citation>
    <scope>NUCLEOTIDE SEQUENCE [LARGE SCALE GENOMIC DNA]</scope>
    <source>
        <strain evidence="1">JCA_2017</strain>
    </source>
</reference>